<feature type="binding site" evidence="4">
    <location>
        <position position="371"/>
    </location>
    <ligand>
        <name>Zn(2+)</name>
        <dbReference type="ChEBI" id="CHEBI:29105"/>
        <note>catalytic</note>
    </ligand>
</feature>
<feature type="binding site" evidence="4">
    <location>
        <position position="377"/>
    </location>
    <ligand>
        <name>Zn(2+)</name>
        <dbReference type="ChEBI" id="CHEBI:29105"/>
        <note>catalytic</note>
    </ligand>
</feature>
<dbReference type="GO" id="GO:0046872">
    <property type="term" value="F:metal ion binding"/>
    <property type="evidence" value="ECO:0007669"/>
    <property type="project" value="UniProtKB-KW"/>
</dbReference>
<dbReference type="InterPro" id="IPR024079">
    <property type="entry name" value="MetalloPept_cat_dom_sf"/>
</dbReference>
<keyword evidence="4" id="KW-0862">Zinc</keyword>
<comment type="catalytic activity">
    <reaction evidence="1">
        <text>Endopeptidase of broad specificity.</text>
        <dbReference type="EC" id="3.4.24.81"/>
    </reaction>
</comment>
<keyword evidence="6" id="KW-0812">Transmembrane</keyword>
<dbReference type="PANTHER" id="PTHR45702:SF2">
    <property type="entry name" value="KUZBANIAN, ISOFORM A"/>
    <property type="match status" value="1"/>
</dbReference>
<organism evidence="10 11">
    <name type="scientific">Stylophora pistillata</name>
    <name type="common">Smooth cauliflower coral</name>
    <dbReference type="NCBI Taxonomy" id="50429"/>
    <lineage>
        <taxon>Eukaryota</taxon>
        <taxon>Metazoa</taxon>
        <taxon>Cnidaria</taxon>
        <taxon>Anthozoa</taxon>
        <taxon>Hexacorallia</taxon>
        <taxon>Scleractinia</taxon>
        <taxon>Astrocoeniina</taxon>
        <taxon>Pocilloporidae</taxon>
        <taxon>Stylophora</taxon>
    </lineage>
</organism>
<dbReference type="PANTHER" id="PTHR45702">
    <property type="entry name" value="ADAM10/ADAM17 METALLOPEPTIDASE FAMILY MEMBER"/>
    <property type="match status" value="1"/>
</dbReference>
<evidence type="ECO:0000259" key="9">
    <source>
        <dbReference type="PROSITE" id="PS50215"/>
    </source>
</evidence>
<feature type="domain" description="Peptidase M12B" evidence="9">
    <location>
        <begin position="275"/>
        <end position="421"/>
    </location>
</feature>
<dbReference type="InterPro" id="IPR001590">
    <property type="entry name" value="Peptidase_M12B"/>
</dbReference>
<keyword evidence="7" id="KW-0732">Signal</keyword>
<dbReference type="GO" id="GO:0006509">
    <property type="term" value="P:membrane protein ectodomain proteolysis"/>
    <property type="evidence" value="ECO:0007669"/>
    <property type="project" value="TreeGrafter"/>
</dbReference>
<dbReference type="InterPro" id="IPR001762">
    <property type="entry name" value="Disintegrin_dom"/>
</dbReference>
<evidence type="ECO:0000313" key="10">
    <source>
        <dbReference type="EMBL" id="PFX21056.1"/>
    </source>
</evidence>
<dbReference type="Proteomes" id="UP000225706">
    <property type="component" value="Unassembled WGS sequence"/>
</dbReference>
<evidence type="ECO:0000256" key="4">
    <source>
        <dbReference type="PROSITE-ProRule" id="PRU00276"/>
    </source>
</evidence>
<evidence type="ECO:0000256" key="6">
    <source>
        <dbReference type="SAM" id="Phobius"/>
    </source>
</evidence>
<accession>A0A2B4RV56</accession>
<dbReference type="GO" id="GO:0005886">
    <property type="term" value="C:plasma membrane"/>
    <property type="evidence" value="ECO:0007669"/>
    <property type="project" value="TreeGrafter"/>
</dbReference>
<keyword evidence="10" id="KW-0401">Integrin</keyword>
<protein>
    <recommendedName>
        <fullName evidence="2">ADAM10 endopeptidase</fullName>
        <ecNumber evidence="2">3.4.24.81</ecNumber>
    </recommendedName>
</protein>
<evidence type="ECO:0000256" key="3">
    <source>
        <dbReference type="ARBA" id="ARBA00022685"/>
    </source>
</evidence>
<dbReference type="PROSITE" id="PS50214">
    <property type="entry name" value="DISINTEGRIN_2"/>
    <property type="match status" value="1"/>
</dbReference>
<dbReference type="Gene3D" id="3.40.390.10">
    <property type="entry name" value="Collagenase (Catalytic Domain)"/>
    <property type="match status" value="1"/>
</dbReference>
<reference evidence="11" key="1">
    <citation type="journal article" date="2017" name="bioRxiv">
        <title>Comparative analysis of the genomes of Stylophora pistillata and Acropora digitifera provides evidence for extensive differences between species of corals.</title>
        <authorList>
            <person name="Voolstra C.R."/>
            <person name="Li Y."/>
            <person name="Liew Y.J."/>
            <person name="Baumgarten S."/>
            <person name="Zoccola D."/>
            <person name="Flot J.-F."/>
            <person name="Tambutte S."/>
            <person name="Allemand D."/>
            <person name="Aranda M."/>
        </authorList>
    </citation>
    <scope>NUCLEOTIDE SEQUENCE [LARGE SCALE GENOMIC DNA]</scope>
</reference>
<comment type="caution">
    <text evidence="4">Lacks conserved residue(s) required for the propagation of feature annotation.</text>
</comment>
<feature type="domain" description="Disintegrin" evidence="8">
    <location>
        <begin position="439"/>
        <end position="523"/>
    </location>
</feature>
<dbReference type="Pfam" id="PF13574">
    <property type="entry name" value="Reprolysin_2"/>
    <property type="match status" value="1"/>
</dbReference>
<name>A0A2B4RV56_STYPI</name>
<keyword evidence="6" id="KW-1133">Transmembrane helix</keyword>
<comment type="caution">
    <text evidence="10">The sequence shown here is derived from an EMBL/GenBank/DDBJ whole genome shotgun (WGS) entry which is preliminary data.</text>
</comment>
<dbReference type="EC" id="3.4.24.81" evidence="2"/>
<keyword evidence="6" id="KW-0472">Membrane</keyword>
<dbReference type="PROSITE" id="PS50215">
    <property type="entry name" value="ADAM_MEPRO"/>
    <property type="match status" value="1"/>
</dbReference>
<dbReference type="InterPro" id="IPR049038">
    <property type="entry name" value="ADAM10_Cys-rich"/>
</dbReference>
<feature type="binding site" evidence="4">
    <location>
        <position position="367"/>
    </location>
    <ligand>
        <name>Zn(2+)</name>
        <dbReference type="ChEBI" id="CHEBI:29105"/>
        <note>catalytic</note>
    </ligand>
</feature>
<evidence type="ECO:0000256" key="1">
    <source>
        <dbReference type="ARBA" id="ARBA00001809"/>
    </source>
</evidence>
<evidence type="ECO:0000256" key="7">
    <source>
        <dbReference type="SAM" id="SignalP"/>
    </source>
</evidence>
<dbReference type="GO" id="GO:0007229">
    <property type="term" value="P:integrin-mediated signaling pathway"/>
    <property type="evidence" value="ECO:0007669"/>
    <property type="project" value="UniProtKB-KW"/>
</dbReference>
<evidence type="ECO:0000259" key="8">
    <source>
        <dbReference type="PROSITE" id="PS50214"/>
    </source>
</evidence>
<dbReference type="EMBL" id="LSMT01000293">
    <property type="protein sequence ID" value="PFX21056.1"/>
    <property type="molecule type" value="Genomic_DNA"/>
</dbReference>
<dbReference type="InterPro" id="IPR051489">
    <property type="entry name" value="ADAM_Metalloproteinase"/>
</dbReference>
<feature type="compositionally biased region" description="Low complexity" evidence="5">
    <location>
        <begin position="675"/>
        <end position="688"/>
    </location>
</feature>
<dbReference type="SUPFAM" id="SSF55486">
    <property type="entry name" value="Metalloproteases ('zincins'), catalytic domain"/>
    <property type="match status" value="1"/>
</dbReference>
<feature type="chain" id="PRO_5013401165" description="ADAM10 endopeptidase" evidence="7">
    <location>
        <begin position="21"/>
        <end position="705"/>
    </location>
</feature>
<keyword evidence="3" id="KW-0165">Cleavage on pair of basic residues</keyword>
<sequence>MAALHVCLAFLLLLTSSAVAYRRPLGDFINHYETLNYDTARVVRQHSRVRRSSPNSDHVVELHLKTEQSKPRHKNSLVHGFISDDGVFEGKIHVGNDKYFVESAKEYFKDEPNDFHSVIYESRDVNYPHAYGPGCGVSEKTKKWMDKVKRYILHLLGEIFITLEIKGEYGPQLIDLLTCTYQADHLFTANMADGNKERAMLLMADHVKAANSIFKNTDFSGNDKADGIQFQIQRMLANGTAEANDGRNPYRDSNIGVEKLLELNSEEIHDDVCLSYIFTYRDFADGVLGLAWVGEAVYLTKYINVIAILLTVVVDVFPHLGGAAGGICETATSFRDGKTKSLNTGVVTFVNYNKKVLRKVSEITFAHEAGHNFGSPHDNSPECAPGGTDGNYIMFARATSGDQKNNRLFSPCSRTKMNEVMDVKGRCTSNSCCFRDAQGAICGNMVTEAGEECDCGYKTDESCKKDTCCVGRDVNSEGSGCKRRYNATCSGINATCPVPAPKANFTSCNEGRQVCIQGECSGSICLKFNKLECQCAQENHLCDLCCKDGEEGKCLPASEIKEMKEEKNLKQFPGAPCNDFNGYCDVFLKCRAVDADGPLSRLKNKFFSKEAIKGYLEWIKEYWWAVVLMGVGLILLMAGFIKLCSVHTPSSNPNRKPARQLTLRRQPARGRPNQRGRQMQQGNRGNPQYDDPPPYPGAPMQMHGR</sequence>
<feature type="transmembrane region" description="Helical" evidence="6">
    <location>
        <begin position="622"/>
        <end position="641"/>
    </location>
</feature>
<dbReference type="OrthoDB" id="2131567at2759"/>
<feature type="signal peptide" evidence="7">
    <location>
        <begin position="1"/>
        <end position="20"/>
    </location>
</feature>
<evidence type="ECO:0000256" key="2">
    <source>
        <dbReference type="ARBA" id="ARBA00012332"/>
    </source>
</evidence>
<evidence type="ECO:0000313" key="11">
    <source>
        <dbReference type="Proteomes" id="UP000225706"/>
    </source>
</evidence>
<dbReference type="Pfam" id="PF21299">
    <property type="entry name" value="ADAM10_Cys-rich"/>
    <property type="match status" value="1"/>
</dbReference>
<dbReference type="AlphaFoldDB" id="A0A2B4RV56"/>
<dbReference type="SMART" id="SM00050">
    <property type="entry name" value="DISIN"/>
    <property type="match status" value="1"/>
</dbReference>
<feature type="region of interest" description="Disordered" evidence="5">
    <location>
        <begin position="648"/>
        <end position="705"/>
    </location>
</feature>
<proteinExistence type="predicted"/>
<keyword evidence="11" id="KW-1185">Reference proteome</keyword>
<feature type="active site" evidence="4">
    <location>
        <position position="368"/>
    </location>
</feature>
<dbReference type="GO" id="GO:0007219">
    <property type="term" value="P:Notch signaling pathway"/>
    <property type="evidence" value="ECO:0007669"/>
    <property type="project" value="TreeGrafter"/>
</dbReference>
<gene>
    <name evidence="10" type="primary">ADAM10</name>
    <name evidence="10" type="ORF">AWC38_SpisGene14458</name>
</gene>
<dbReference type="GO" id="GO:0004222">
    <property type="term" value="F:metalloendopeptidase activity"/>
    <property type="evidence" value="ECO:0007669"/>
    <property type="project" value="InterPro"/>
</dbReference>
<dbReference type="STRING" id="50429.A0A2B4RV56"/>
<keyword evidence="4" id="KW-0479">Metal-binding</keyword>
<evidence type="ECO:0000256" key="5">
    <source>
        <dbReference type="SAM" id="MobiDB-lite"/>
    </source>
</evidence>